<accession>A0A699TVA0</accession>
<organism evidence="2">
    <name type="scientific">Tanacetum cinerariifolium</name>
    <name type="common">Dalmatian daisy</name>
    <name type="synonym">Chrysanthemum cinerariifolium</name>
    <dbReference type="NCBI Taxonomy" id="118510"/>
    <lineage>
        <taxon>Eukaryota</taxon>
        <taxon>Viridiplantae</taxon>
        <taxon>Streptophyta</taxon>
        <taxon>Embryophyta</taxon>
        <taxon>Tracheophyta</taxon>
        <taxon>Spermatophyta</taxon>
        <taxon>Magnoliopsida</taxon>
        <taxon>eudicotyledons</taxon>
        <taxon>Gunneridae</taxon>
        <taxon>Pentapetalae</taxon>
        <taxon>asterids</taxon>
        <taxon>campanulids</taxon>
        <taxon>Asterales</taxon>
        <taxon>Asteraceae</taxon>
        <taxon>Asteroideae</taxon>
        <taxon>Anthemideae</taxon>
        <taxon>Anthemidinae</taxon>
        <taxon>Tanacetum</taxon>
    </lineage>
</organism>
<sequence length="120" mass="13998">MVVQEGGLEAVEEERLKEVEKVKLQKGEVARLQEVEDDARLQASEEKMSEEVVAVAVEERPKEVEVEREAINVLLRETVLENYTITKMPLMFQVFTKMPPPFLILILLIRWLRYVLTLFI</sequence>
<keyword evidence="1" id="KW-0472">Membrane</keyword>
<evidence type="ECO:0000313" key="2">
    <source>
        <dbReference type="EMBL" id="GFD12979.1"/>
    </source>
</evidence>
<proteinExistence type="predicted"/>
<dbReference type="AlphaFoldDB" id="A0A699TVA0"/>
<feature type="transmembrane region" description="Helical" evidence="1">
    <location>
        <begin position="98"/>
        <end position="116"/>
    </location>
</feature>
<comment type="caution">
    <text evidence="2">The sequence shown here is derived from an EMBL/GenBank/DDBJ whole genome shotgun (WGS) entry which is preliminary data.</text>
</comment>
<reference evidence="2" key="1">
    <citation type="journal article" date="2019" name="Sci. Rep.">
        <title>Draft genome of Tanacetum cinerariifolium, the natural source of mosquito coil.</title>
        <authorList>
            <person name="Yamashiro T."/>
            <person name="Shiraishi A."/>
            <person name="Satake H."/>
            <person name="Nakayama K."/>
        </authorList>
    </citation>
    <scope>NUCLEOTIDE SEQUENCE</scope>
</reference>
<evidence type="ECO:0000256" key="1">
    <source>
        <dbReference type="SAM" id="Phobius"/>
    </source>
</evidence>
<name>A0A699TVA0_TANCI</name>
<gene>
    <name evidence="2" type="ORF">Tci_884948</name>
</gene>
<keyword evidence="1" id="KW-1133">Transmembrane helix</keyword>
<keyword evidence="1" id="KW-0812">Transmembrane</keyword>
<protein>
    <submittedName>
        <fullName evidence="2">Uncharacterized protein</fullName>
    </submittedName>
</protein>
<dbReference type="EMBL" id="BKCJ011269348">
    <property type="protein sequence ID" value="GFD12979.1"/>
    <property type="molecule type" value="Genomic_DNA"/>
</dbReference>